<dbReference type="InterPro" id="IPR036514">
    <property type="entry name" value="SGNH_hydro_sf"/>
</dbReference>
<accession>A0AAV5L541</accession>
<dbReference type="CDD" id="cd01837">
    <property type="entry name" value="SGNH_plant_lipase_like"/>
    <property type="match status" value="1"/>
</dbReference>
<dbReference type="PANTHER" id="PTHR45650:SF2">
    <property type="entry name" value="OS06G0560700 PROTEIN"/>
    <property type="match status" value="1"/>
</dbReference>
<dbReference type="Gene3D" id="3.40.50.1110">
    <property type="entry name" value="SGNH hydrolase"/>
    <property type="match status" value="1"/>
</dbReference>
<evidence type="ECO:0000256" key="3">
    <source>
        <dbReference type="ARBA" id="ARBA00022525"/>
    </source>
</evidence>
<dbReference type="GO" id="GO:0005576">
    <property type="term" value="C:extracellular region"/>
    <property type="evidence" value="ECO:0007669"/>
    <property type="project" value="UniProtKB-SubCell"/>
</dbReference>
<evidence type="ECO:0000256" key="6">
    <source>
        <dbReference type="ARBA" id="ARBA00022963"/>
    </source>
</evidence>
<dbReference type="GO" id="GO:0016788">
    <property type="term" value="F:hydrolase activity, acting on ester bonds"/>
    <property type="evidence" value="ECO:0007669"/>
    <property type="project" value="InterPro"/>
</dbReference>
<keyword evidence="7" id="KW-0443">Lipid metabolism</keyword>
<gene>
    <name evidence="9" type="ORF">SLEP1_g40962</name>
</gene>
<keyword evidence="5" id="KW-0378">Hydrolase</keyword>
<keyword evidence="4 8" id="KW-0732">Signal</keyword>
<evidence type="ECO:0000256" key="2">
    <source>
        <dbReference type="ARBA" id="ARBA00008668"/>
    </source>
</evidence>
<evidence type="ECO:0008006" key="11">
    <source>
        <dbReference type="Google" id="ProtNLM"/>
    </source>
</evidence>
<evidence type="ECO:0000313" key="9">
    <source>
        <dbReference type="EMBL" id="GKV32348.1"/>
    </source>
</evidence>
<evidence type="ECO:0000313" key="10">
    <source>
        <dbReference type="Proteomes" id="UP001054252"/>
    </source>
</evidence>
<evidence type="ECO:0000256" key="7">
    <source>
        <dbReference type="ARBA" id="ARBA00023098"/>
    </source>
</evidence>
<evidence type="ECO:0000256" key="1">
    <source>
        <dbReference type="ARBA" id="ARBA00004613"/>
    </source>
</evidence>
<protein>
    <recommendedName>
        <fullName evidence="11">GDSL esterase/lipase</fullName>
    </recommendedName>
</protein>
<name>A0AAV5L541_9ROSI</name>
<dbReference type="EMBL" id="BPVZ01000095">
    <property type="protein sequence ID" value="GKV32348.1"/>
    <property type="molecule type" value="Genomic_DNA"/>
</dbReference>
<dbReference type="InterPro" id="IPR001087">
    <property type="entry name" value="GDSL"/>
</dbReference>
<sequence>MISKTSVFLLLISIPFFALFFPCHCDCDVRSVKDGNGVRGMFVFGSSLVDNGNNNFLKNSLAKADYLPYGIDFPSGPSGRFTNGENVIDLLTEQLKLPSLIPPFSHPATKGNKIIHGVNFASGASGILDDTGLIVGNITSLNQQIKNFEEVTLAQLEKEMKCKGKDLVANYLFVVGSGGNDYSFNYFLKRSNRSSASLQAFTSNLTLSLSQQLKKLYNLGARKFVLMSINPLGCSPVMLAFQPERHGCIQGLNQAAELFNTQLRLLISSIKMEMPGSNLVMVNSYKIIRDIIQNPQSKGFKDASSPCCEVVPRSQGGDGILCKKGGQVCGYRNAHVFFDGLHPTEAVNVEIATKAFASYRATEVYPINVHQLAKL</sequence>
<comment type="similarity">
    <text evidence="2">Belongs to the 'GDSL' lipolytic enzyme family.</text>
</comment>
<dbReference type="InterPro" id="IPR051238">
    <property type="entry name" value="GDSL_esterase/lipase"/>
</dbReference>
<keyword evidence="6" id="KW-0442">Lipid degradation</keyword>
<keyword evidence="10" id="KW-1185">Reference proteome</keyword>
<dbReference type="InterPro" id="IPR035669">
    <property type="entry name" value="SGNH_plant_lipase-like"/>
</dbReference>
<dbReference type="GO" id="GO:0016042">
    <property type="term" value="P:lipid catabolic process"/>
    <property type="evidence" value="ECO:0007669"/>
    <property type="project" value="UniProtKB-KW"/>
</dbReference>
<feature type="signal peptide" evidence="8">
    <location>
        <begin position="1"/>
        <end position="25"/>
    </location>
</feature>
<evidence type="ECO:0000256" key="4">
    <source>
        <dbReference type="ARBA" id="ARBA00022729"/>
    </source>
</evidence>
<feature type="chain" id="PRO_5043686062" description="GDSL esterase/lipase" evidence="8">
    <location>
        <begin position="26"/>
        <end position="375"/>
    </location>
</feature>
<organism evidence="9 10">
    <name type="scientific">Rubroshorea leprosula</name>
    <dbReference type="NCBI Taxonomy" id="152421"/>
    <lineage>
        <taxon>Eukaryota</taxon>
        <taxon>Viridiplantae</taxon>
        <taxon>Streptophyta</taxon>
        <taxon>Embryophyta</taxon>
        <taxon>Tracheophyta</taxon>
        <taxon>Spermatophyta</taxon>
        <taxon>Magnoliopsida</taxon>
        <taxon>eudicotyledons</taxon>
        <taxon>Gunneridae</taxon>
        <taxon>Pentapetalae</taxon>
        <taxon>rosids</taxon>
        <taxon>malvids</taxon>
        <taxon>Malvales</taxon>
        <taxon>Dipterocarpaceae</taxon>
        <taxon>Rubroshorea</taxon>
    </lineage>
</organism>
<dbReference type="PANTHER" id="PTHR45650">
    <property type="entry name" value="GDSL-LIKE LIPASE/ACYLHYDROLASE-RELATED"/>
    <property type="match status" value="1"/>
</dbReference>
<reference evidence="9 10" key="1">
    <citation type="journal article" date="2021" name="Commun. Biol.">
        <title>The genome of Shorea leprosula (Dipterocarpaceae) highlights the ecological relevance of drought in aseasonal tropical rainforests.</title>
        <authorList>
            <person name="Ng K.K.S."/>
            <person name="Kobayashi M.J."/>
            <person name="Fawcett J.A."/>
            <person name="Hatakeyama M."/>
            <person name="Paape T."/>
            <person name="Ng C.H."/>
            <person name="Ang C.C."/>
            <person name="Tnah L.H."/>
            <person name="Lee C.T."/>
            <person name="Nishiyama T."/>
            <person name="Sese J."/>
            <person name="O'Brien M.J."/>
            <person name="Copetti D."/>
            <person name="Mohd Noor M.I."/>
            <person name="Ong R.C."/>
            <person name="Putra M."/>
            <person name="Sireger I.Z."/>
            <person name="Indrioko S."/>
            <person name="Kosugi Y."/>
            <person name="Izuno A."/>
            <person name="Isagi Y."/>
            <person name="Lee S.L."/>
            <person name="Shimizu K.K."/>
        </authorList>
    </citation>
    <scope>NUCLEOTIDE SEQUENCE [LARGE SCALE GENOMIC DNA]</scope>
    <source>
        <strain evidence="9">214</strain>
    </source>
</reference>
<dbReference type="Pfam" id="PF00657">
    <property type="entry name" value="Lipase_GDSL"/>
    <property type="match status" value="1"/>
</dbReference>
<keyword evidence="3" id="KW-0964">Secreted</keyword>
<dbReference type="AlphaFoldDB" id="A0AAV5L541"/>
<comment type="subcellular location">
    <subcellularLocation>
        <location evidence="1">Secreted</location>
    </subcellularLocation>
</comment>
<dbReference type="Proteomes" id="UP001054252">
    <property type="component" value="Unassembled WGS sequence"/>
</dbReference>
<evidence type="ECO:0000256" key="8">
    <source>
        <dbReference type="SAM" id="SignalP"/>
    </source>
</evidence>
<evidence type="ECO:0000256" key="5">
    <source>
        <dbReference type="ARBA" id="ARBA00022801"/>
    </source>
</evidence>
<proteinExistence type="inferred from homology"/>
<comment type="caution">
    <text evidence="9">The sequence shown here is derived from an EMBL/GenBank/DDBJ whole genome shotgun (WGS) entry which is preliminary data.</text>
</comment>